<dbReference type="InterPro" id="IPR007533">
    <property type="entry name" value="Cyt_c_oxidase_assmbl_CtaG"/>
</dbReference>
<evidence type="ECO:0000256" key="6">
    <source>
        <dbReference type="SAM" id="MobiDB-lite"/>
    </source>
</evidence>
<evidence type="ECO:0000256" key="5">
    <source>
        <dbReference type="ARBA" id="ARBA00023136"/>
    </source>
</evidence>
<dbReference type="PANTHER" id="PTHR21320:SF3">
    <property type="entry name" value="CYTOCHROME C OXIDASE ASSEMBLY PROTEIN COX11, MITOCHONDRIAL-RELATED"/>
    <property type="match status" value="1"/>
</dbReference>
<comment type="function">
    <text evidence="1">Exerts its effect at some terminal stage of cytochrome c oxidase synthesis, probably by being involved in the insertion of the copper B into subunit I.</text>
</comment>
<dbReference type="GO" id="GO:0005507">
    <property type="term" value="F:copper ion binding"/>
    <property type="evidence" value="ECO:0007669"/>
    <property type="project" value="InterPro"/>
</dbReference>
<feature type="region of interest" description="Disordered" evidence="6">
    <location>
        <begin position="1"/>
        <end position="22"/>
    </location>
</feature>
<keyword evidence="9" id="KW-1185">Reference proteome</keyword>
<dbReference type="eggNOG" id="KOG2540">
    <property type="taxonomic scope" value="Eukaryota"/>
</dbReference>
<comment type="subcellular location">
    <subcellularLocation>
        <location evidence="2">Mitochondrion inner membrane</location>
        <topology evidence="2">Single-pass membrane protein</topology>
        <orientation evidence="2">Intermembrane side</orientation>
    </subcellularLocation>
</comment>
<accession>D8LDR0</accession>
<dbReference type="InParanoid" id="D8LDR0"/>
<evidence type="ECO:0000256" key="2">
    <source>
        <dbReference type="ARBA" id="ARBA00004243"/>
    </source>
</evidence>
<evidence type="ECO:0000256" key="4">
    <source>
        <dbReference type="ARBA" id="ARBA00022989"/>
    </source>
</evidence>
<name>D8LDR0_ECTSI</name>
<dbReference type="AlphaFoldDB" id="D8LDR0"/>
<reference evidence="8 9" key="1">
    <citation type="journal article" date="2010" name="Nature">
        <title>The Ectocarpus genome and the independent evolution of multicellularity in brown algae.</title>
        <authorList>
            <person name="Cock J.M."/>
            <person name="Sterck L."/>
            <person name="Rouze P."/>
            <person name="Scornet D."/>
            <person name="Allen A.E."/>
            <person name="Amoutzias G."/>
            <person name="Anthouard V."/>
            <person name="Artiguenave F."/>
            <person name="Aury J.M."/>
            <person name="Badger J.H."/>
            <person name="Beszteri B."/>
            <person name="Billiau K."/>
            <person name="Bonnet E."/>
            <person name="Bothwell J.H."/>
            <person name="Bowler C."/>
            <person name="Boyen C."/>
            <person name="Brownlee C."/>
            <person name="Carrano C.J."/>
            <person name="Charrier B."/>
            <person name="Cho G.Y."/>
            <person name="Coelho S.M."/>
            <person name="Collen J."/>
            <person name="Corre E."/>
            <person name="Da Silva C."/>
            <person name="Delage L."/>
            <person name="Delaroque N."/>
            <person name="Dittami S.M."/>
            <person name="Doulbeau S."/>
            <person name="Elias M."/>
            <person name="Farnham G."/>
            <person name="Gachon C.M."/>
            <person name="Gschloessl B."/>
            <person name="Heesch S."/>
            <person name="Jabbari K."/>
            <person name="Jubin C."/>
            <person name="Kawai H."/>
            <person name="Kimura K."/>
            <person name="Kloareg B."/>
            <person name="Kupper F.C."/>
            <person name="Lang D."/>
            <person name="Le Bail A."/>
            <person name="Leblanc C."/>
            <person name="Lerouge P."/>
            <person name="Lohr M."/>
            <person name="Lopez P.J."/>
            <person name="Martens C."/>
            <person name="Maumus F."/>
            <person name="Michel G."/>
            <person name="Miranda-Saavedra D."/>
            <person name="Morales J."/>
            <person name="Moreau H."/>
            <person name="Motomura T."/>
            <person name="Nagasato C."/>
            <person name="Napoli C.A."/>
            <person name="Nelson D.R."/>
            <person name="Nyvall-Collen P."/>
            <person name="Peters A.F."/>
            <person name="Pommier C."/>
            <person name="Potin P."/>
            <person name="Poulain J."/>
            <person name="Quesneville H."/>
            <person name="Read B."/>
            <person name="Rensing S.A."/>
            <person name="Ritter A."/>
            <person name="Rousvoal S."/>
            <person name="Samanta M."/>
            <person name="Samson G."/>
            <person name="Schroeder D.C."/>
            <person name="Segurens B."/>
            <person name="Strittmatter M."/>
            <person name="Tonon T."/>
            <person name="Tregear J.W."/>
            <person name="Valentin K."/>
            <person name="von Dassow P."/>
            <person name="Yamagishi T."/>
            <person name="Van de Peer Y."/>
            <person name="Wincker P."/>
        </authorList>
    </citation>
    <scope>NUCLEOTIDE SEQUENCE [LARGE SCALE GENOMIC DNA]</scope>
    <source>
        <strain evidence="9">Ec32 / CCAP1310/4</strain>
    </source>
</reference>
<dbReference type="SUPFAM" id="SSF110111">
    <property type="entry name" value="Ctag/Cox11"/>
    <property type="match status" value="1"/>
</dbReference>
<feature type="transmembrane region" description="Helical" evidence="7">
    <location>
        <begin position="101"/>
        <end position="120"/>
    </location>
</feature>
<proteinExistence type="predicted"/>
<evidence type="ECO:0000256" key="3">
    <source>
        <dbReference type="ARBA" id="ARBA00022692"/>
    </source>
</evidence>
<dbReference type="PANTHER" id="PTHR21320">
    <property type="entry name" value="CYTOCHROME C OXIDASE ASSEMBLY PROTEIN COX11-RELATED"/>
    <property type="match status" value="1"/>
</dbReference>
<dbReference type="STRING" id="2880.D8LDR0"/>
<dbReference type="GO" id="GO:0005743">
    <property type="term" value="C:mitochondrial inner membrane"/>
    <property type="evidence" value="ECO:0007669"/>
    <property type="project" value="UniProtKB-SubCell"/>
</dbReference>
<gene>
    <name evidence="8" type="primary">COX11</name>
    <name evidence="8" type="ORF">Esi_0121_0070</name>
</gene>
<evidence type="ECO:0000313" key="9">
    <source>
        <dbReference type="Proteomes" id="UP000002630"/>
    </source>
</evidence>
<evidence type="ECO:0000313" key="8">
    <source>
        <dbReference type="EMBL" id="CBN78467.1"/>
    </source>
</evidence>
<evidence type="ECO:0000256" key="1">
    <source>
        <dbReference type="ARBA" id="ARBA00004007"/>
    </source>
</evidence>
<keyword evidence="4 7" id="KW-1133">Transmembrane helix</keyword>
<evidence type="ECO:0000256" key="7">
    <source>
        <dbReference type="SAM" id="Phobius"/>
    </source>
</evidence>
<keyword evidence="3 7" id="KW-0812">Transmembrane</keyword>
<dbReference type="EMBL" id="FN649758">
    <property type="protein sequence ID" value="CBN78467.1"/>
    <property type="molecule type" value="Genomic_DNA"/>
</dbReference>
<protein>
    <submittedName>
        <fullName evidence="8">COX11 homolog, cytochrome c oxidase assembly protein</fullName>
    </submittedName>
</protein>
<keyword evidence="5 7" id="KW-0472">Membrane</keyword>
<dbReference type="InterPro" id="IPR023471">
    <property type="entry name" value="CtaG/Cox11_dom_sf"/>
</dbReference>
<dbReference type="Proteomes" id="UP000002630">
    <property type="component" value="Linkage Group LG33"/>
</dbReference>
<dbReference type="Pfam" id="PF04442">
    <property type="entry name" value="CtaG_Cox11"/>
    <property type="match status" value="1"/>
</dbReference>
<dbReference type="EMBL" id="FN647885">
    <property type="protein sequence ID" value="CBN78467.1"/>
    <property type="molecule type" value="Genomic_DNA"/>
</dbReference>
<sequence length="202" mass="21550">MLRRAAGHSTCKRLLGQPVAPRSAGSTRAISVLLAKPPQQQQAVIRASLRRRQHQQPGHSAWLRGTTGSTCRVAVLGAPRAASRSISAGRAAELKARNRKVAIYMASVVTAVLGVSYAAVPLYKVFCQVTGFGGTTQVADADKALKMSPVEGGRVIRVTFDGGTADTMPWKFRPTQSDVKAGTTMFAGAIFFVLHETPRHVV</sequence>
<dbReference type="OrthoDB" id="1704689at2759"/>
<organism evidence="8 9">
    <name type="scientific">Ectocarpus siliculosus</name>
    <name type="common">Brown alga</name>
    <name type="synonym">Conferva siliculosa</name>
    <dbReference type="NCBI Taxonomy" id="2880"/>
    <lineage>
        <taxon>Eukaryota</taxon>
        <taxon>Sar</taxon>
        <taxon>Stramenopiles</taxon>
        <taxon>Ochrophyta</taxon>
        <taxon>PX clade</taxon>
        <taxon>Phaeophyceae</taxon>
        <taxon>Ectocarpales</taxon>
        <taxon>Ectocarpaceae</taxon>
        <taxon>Ectocarpus</taxon>
    </lineage>
</organism>